<dbReference type="AlphaFoldDB" id="A0A5M8NUJ0"/>
<name>A0A5M8NUJ0_9BACT</name>
<evidence type="ECO:0000313" key="1">
    <source>
        <dbReference type="EMBL" id="KAA6300027.1"/>
    </source>
</evidence>
<dbReference type="SUPFAM" id="SSF48452">
    <property type="entry name" value="TPR-like"/>
    <property type="match status" value="1"/>
</dbReference>
<accession>A0A5M8NUJ0</accession>
<reference evidence="1 2" key="1">
    <citation type="submission" date="2019-03" db="EMBL/GenBank/DDBJ databases">
        <title>Single cell metagenomics reveals metabolic interactions within the superorganism composed of flagellate Streblomastix strix and complex community of Bacteroidetes bacteria on its surface.</title>
        <authorList>
            <person name="Treitli S.C."/>
            <person name="Kolisko M."/>
            <person name="Husnik F."/>
            <person name="Keeling P."/>
            <person name="Hampl V."/>
        </authorList>
    </citation>
    <scope>NUCLEOTIDE SEQUENCE [LARGE SCALE GENOMIC DNA]</scope>
    <source>
        <strain evidence="1">St1</strain>
    </source>
</reference>
<sequence>RAKSCFNKLIAHGEKHLFDTCKIDYFAVSLPDLAIWEDDLDIRNQIHCNYLMGLGYLGLNNGENAKKYLGKVLELDINHQGAQIQLVNYKL</sequence>
<gene>
    <name evidence="1" type="ORF">EZS26_003834</name>
</gene>
<feature type="non-terminal residue" evidence="1">
    <location>
        <position position="1"/>
    </location>
</feature>
<organism evidence="1 2">
    <name type="scientific">Candidatus Ordinivivax streblomastigis</name>
    <dbReference type="NCBI Taxonomy" id="2540710"/>
    <lineage>
        <taxon>Bacteria</taxon>
        <taxon>Pseudomonadati</taxon>
        <taxon>Bacteroidota</taxon>
        <taxon>Bacteroidia</taxon>
        <taxon>Bacteroidales</taxon>
        <taxon>Candidatus Ordinivivax</taxon>
    </lineage>
</organism>
<comment type="caution">
    <text evidence="1">The sequence shown here is derived from an EMBL/GenBank/DDBJ whole genome shotgun (WGS) entry which is preliminary data.</text>
</comment>
<proteinExistence type="predicted"/>
<dbReference type="Proteomes" id="UP000324575">
    <property type="component" value="Unassembled WGS sequence"/>
</dbReference>
<protein>
    <submittedName>
        <fullName evidence="1">Uncharacterized protein</fullName>
    </submittedName>
</protein>
<dbReference type="Gene3D" id="1.25.40.10">
    <property type="entry name" value="Tetratricopeptide repeat domain"/>
    <property type="match status" value="1"/>
</dbReference>
<evidence type="ECO:0000313" key="2">
    <source>
        <dbReference type="Proteomes" id="UP000324575"/>
    </source>
</evidence>
<dbReference type="EMBL" id="SNRX01000161">
    <property type="protein sequence ID" value="KAA6300027.1"/>
    <property type="molecule type" value="Genomic_DNA"/>
</dbReference>
<dbReference type="InterPro" id="IPR011990">
    <property type="entry name" value="TPR-like_helical_dom_sf"/>
</dbReference>